<evidence type="ECO:0000256" key="7">
    <source>
        <dbReference type="ARBA" id="ARBA00047326"/>
    </source>
</evidence>
<dbReference type="GO" id="GO:0016992">
    <property type="term" value="F:lipoate synthase activity"/>
    <property type="evidence" value="ECO:0007669"/>
    <property type="project" value="UniProtKB-UniRule"/>
</dbReference>
<dbReference type="InterPro" id="IPR007197">
    <property type="entry name" value="rSAM"/>
</dbReference>
<dbReference type="InterPro" id="IPR013785">
    <property type="entry name" value="Aldolase_TIM"/>
</dbReference>
<dbReference type="Proteomes" id="UP000319771">
    <property type="component" value="Unassembled WGS sequence"/>
</dbReference>
<comment type="pathway">
    <text evidence="8">Protein modification; protein lipoylation via endogenous pathway; protein N(6)-(lipoyl)lysine from octanoyl-[acyl-carrier-protein]: step 2/2.</text>
</comment>
<dbReference type="SFLD" id="SFLDS00029">
    <property type="entry name" value="Radical_SAM"/>
    <property type="match status" value="1"/>
</dbReference>
<dbReference type="GO" id="GO:0051539">
    <property type="term" value="F:4 iron, 4 sulfur cluster binding"/>
    <property type="evidence" value="ECO:0007669"/>
    <property type="project" value="UniProtKB-UniRule"/>
</dbReference>
<proteinExistence type="inferred from homology"/>
<dbReference type="HAMAP" id="MF_00206">
    <property type="entry name" value="Lipoyl_synth"/>
    <property type="match status" value="1"/>
</dbReference>
<gene>
    <name evidence="8 11" type="primary">lipA</name>
    <name evidence="11" type="ORF">E6K81_10065</name>
</gene>
<feature type="region of interest" description="Disordered" evidence="9">
    <location>
        <begin position="1"/>
        <end position="32"/>
    </location>
</feature>
<dbReference type="PANTHER" id="PTHR10949:SF0">
    <property type="entry name" value="LIPOYL SYNTHASE, MITOCHONDRIAL"/>
    <property type="match status" value="1"/>
</dbReference>
<comment type="function">
    <text evidence="8">Catalyzes the radical-mediated insertion of two sulfur atoms into the C-6 and C-8 positions of the octanoyl moiety bound to the lipoyl domains of lipoate-dependent enzymes, thereby converting the octanoylated domains into lipoylated derivatives.</text>
</comment>
<dbReference type="GO" id="GO:0009249">
    <property type="term" value="P:protein lipoylation"/>
    <property type="evidence" value="ECO:0007669"/>
    <property type="project" value="UniProtKB-UniRule"/>
</dbReference>
<dbReference type="SMART" id="SM00729">
    <property type="entry name" value="Elp3"/>
    <property type="match status" value="1"/>
</dbReference>
<evidence type="ECO:0000256" key="4">
    <source>
        <dbReference type="ARBA" id="ARBA00022723"/>
    </source>
</evidence>
<dbReference type="GO" id="GO:0046872">
    <property type="term" value="F:metal ion binding"/>
    <property type="evidence" value="ECO:0007669"/>
    <property type="project" value="UniProtKB-KW"/>
</dbReference>
<evidence type="ECO:0000313" key="12">
    <source>
        <dbReference type="Proteomes" id="UP000319771"/>
    </source>
</evidence>
<dbReference type="NCBIfam" id="TIGR00510">
    <property type="entry name" value="lipA"/>
    <property type="match status" value="1"/>
</dbReference>
<evidence type="ECO:0000256" key="9">
    <source>
        <dbReference type="SAM" id="MobiDB-lite"/>
    </source>
</evidence>
<dbReference type="PANTHER" id="PTHR10949">
    <property type="entry name" value="LIPOYL SYNTHASE"/>
    <property type="match status" value="1"/>
</dbReference>
<feature type="binding site" evidence="8">
    <location>
        <position position="98"/>
    </location>
    <ligand>
        <name>[4Fe-4S] cluster</name>
        <dbReference type="ChEBI" id="CHEBI:49883"/>
        <label>1</label>
    </ligand>
</feature>
<evidence type="ECO:0000259" key="10">
    <source>
        <dbReference type="PROSITE" id="PS51918"/>
    </source>
</evidence>
<comment type="caution">
    <text evidence="11">The sequence shown here is derived from an EMBL/GenBank/DDBJ whole genome shotgun (WGS) entry which is preliminary data.</text>
</comment>
<dbReference type="Gene3D" id="3.20.20.70">
    <property type="entry name" value="Aldolase class I"/>
    <property type="match status" value="1"/>
</dbReference>
<dbReference type="AlphaFoldDB" id="A0A538U6F6"/>
<feature type="compositionally biased region" description="Low complexity" evidence="9">
    <location>
        <begin position="15"/>
        <end position="27"/>
    </location>
</feature>
<comment type="subcellular location">
    <subcellularLocation>
        <location evidence="8">Cytoplasm</location>
    </subcellularLocation>
</comment>
<evidence type="ECO:0000256" key="6">
    <source>
        <dbReference type="ARBA" id="ARBA00023014"/>
    </source>
</evidence>
<dbReference type="NCBIfam" id="NF009544">
    <property type="entry name" value="PRK12928.1"/>
    <property type="match status" value="1"/>
</dbReference>
<dbReference type="Pfam" id="PF16881">
    <property type="entry name" value="LIAS_N"/>
    <property type="match status" value="1"/>
</dbReference>
<dbReference type="CDD" id="cd01335">
    <property type="entry name" value="Radical_SAM"/>
    <property type="match status" value="1"/>
</dbReference>
<organism evidence="11 12">
    <name type="scientific">Eiseniibacteriota bacterium</name>
    <dbReference type="NCBI Taxonomy" id="2212470"/>
    <lineage>
        <taxon>Bacteria</taxon>
        <taxon>Candidatus Eiseniibacteriota</taxon>
    </lineage>
</organism>
<keyword evidence="6 8" id="KW-0411">Iron-sulfur</keyword>
<feature type="binding site" evidence="8">
    <location>
        <position position="103"/>
    </location>
    <ligand>
        <name>[4Fe-4S] cluster</name>
        <dbReference type="ChEBI" id="CHEBI:49883"/>
        <label>1</label>
    </ligand>
</feature>
<feature type="binding site" evidence="8">
    <location>
        <position position="124"/>
    </location>
    <ligand>
        <name>[4Fe-4S] cluster</name>
        <dbReference type="ChEBI" id="CHEBI:49883"/>
        <label>2</label>
        <note>4Fe-4S-S-AdoMet</note>
    </ligand>
</feature>
<accession>A0A538U6F6</accession>
<feature type="binding site" evidence="8">
    <location>
        <position position="109"/>
    </location>
    <ligand>
        <name>[4Fe-4S] cluster</name>
        <dbReference type="ChEBI" id="CHEBI:49883"/>
        <label>1</label>
    </ligand>
</feature>
<dbReference type="EC" id="2.8.1.8" evidence="8"/>
<dbReference type="InterPro" id="IPR031691">
    <property type="entry name" value="LIAS_N"/>
</dbReference>
<dbReference type="PROSITE" id="PS51918">
    <property type="entry name" value="RADICAL_SAM"/>
    <property type="match status" value="1"/>
</dbReference>
<keyword evidence="8" id="KW-0963">Cytoplasm</keyword>
<name>A0A538U6F6_UNCEI</name>
<keyword evidence="4 8" id="KW-0479">Metal-binding</keyword>
<dbReference type="InterPro" id="IPR058240">
    <property type="entry name" value="rSAM_sf"/>
</dbReference>
<feature type="binding site" evidence="8">
    <location>
        <position position="131"/>
    </location>
    <ligand>
        <name>[4Fe-4S] cluster</name>
        <dbReference type="ChEBI" id="CHEBI:49883"/>
        <label>2</label>
        <note>4Fe-4S-S-AdoMet</note>
    </ligand>
</feature>
<evidence type="ECO:0000256" key="8">
    <source>
        <dbReference type="HAMAP-Rule" id="MF_00206"/>
    </source>
</evidence>
<keyword evidence="1 8" id="KW-0004">4Fe-4S</keyword>
<keyword evidence="5 8" id="KW-0408">Iron</keyword>
<reference evidence="11 12" key="1">
    <citation type="journal article" date="2019" name="Nat. Microbiol.">
        <title>Mediterranean grassland soil C-N compound turnover is dependent on rainfall and depth, and is mediated by genomically divergent microorganisms.</title>
        <authorList>
            <person name="Diamond S."/>
            <person name="Andeer P.F."/>
            <person name="Li Z."/>
            <person name="Crits-Christoph A."/>
            <person name="Burstein D."/>
            <person name="Anantharaman K."/>
            <person name="Lane K.R."/>
            <person name="Thomas B.C."/>
            <person name="Pan C."/>
            <person name="Northen T.R."/>
            <person name="Banfield J.F."/>
        </authorList>
    </citation>
    <scope>NUCLEOTIDE SEQUENCE [LARGE SCALE GENOMIC DNA]</scope>
    <source>
        <strain evidence="11">WS_11</strain>
    </source>
</reference>
<keyword evidence="3 8" id="KW-0949">S-adenosyl-L-methionine</keyword>
<feature type="binding site" evidence="8">
    <location>
        <position position="338"/>
    </location>
    <ligand>
        <name>[4Fe-4S] cluster</name>
        <dbReference type="ChEBI" id="CHEBI:49883"/>
        <label>1</label>
    </ligand>
</feature>
<dbReference type="InterPro" id="IPR003698">
    <property type="entry name" value="Lipoyl_synth"/>
</dbReference>
<feature type="domain" description="Radical SAM core" evidence="10">
    <location>
        <begin position="110"/>
        <end position="327"/>
    </location>
</feature>
<dbReference type="NCBIfam" id="NF004019">
    <property type="entry name" value="PRK05481.1"/>
    <property type="match status" value="1"/>
</dbReference>
<dbReference type="Pfam" id="PF04055">
    <property type="entry name" value="Radical_SAM"/>
    <property type="match status" value="1"/>
</dbReference>
<comment type="cofactor">
    <cofactor evidence="8">
        <name>[4Fe-4S] cluster</name>
        <dbReference type="ChEBI" id="CHEBI:49883"/>
    </cofactor>
    <text evidence="8">Binds 2 [4Fe-4S] clusters per subunit. One cluster is coordinated with 3 cysteines and an exchangeable S-adenosyl-L-methionine.</text>
</comment>
<evidence type="ECO:0000313" key="11">
    <source>
        <dbReference type="EMBL" id="TMQ71447.1"/>
    </source>
</evidence>
<dbReference type="GO" id="GO:0005737">
    <property type="term" value="C:cytoplasm"/>
    <property type="evidence" value="ECO:0007669"/>
    <property type="project" value="UniProtKB-SubCell"/>
</dbReference>
<dbReference type="SFLD" id="SFLDF00271">
    <property type="entry name" value="lipoyl_synthase"/>
    <property type="match status" value="1"/>
</dbReference>
<sequence length="357" mass="38085">MSDDLILPEEPGTPPAGDAGPGPETAGVYGVPRPAVPKRLPVTPRFGGCASGAGVGAAAPGEPGFRRLPPWLKARLPGTGEYAETKALIRRQGLHTVCEEARCPNLGHCWERGTATIMILGELCTRRCGFCAVAPGQPNGFVDHDEPRRVGEAVAAMGLRHTVITSVARDDLKDGGSGIFAAVIGEIRKRSSTVIEVLIPDFRGHPDDLKHVIDAGPEVINHNVETVARLHPVVRPSARYDRSLEVLSRVKAWGGGAVRAKSGIMLGLGERDDEIDQTLADLVAHGCELLTIGQYLRPSPHHLPVVEYVHPDRFRDWGRRAEALGMGSVASGPLVRSSFHADELAGTVRRGETSRAG</sequence>
<comment type="similarity">
    <text evidence="8">Belongs to the radical SAM superfamily. Lipoyl synthase family.</text>
</comment>
<evidence type="ECO:0000256" key="2">
    <source>
        <dbReference type="ARBA" id="ARBA00022679"/>
    </source>
</evidence>
<dbReference type="InterPro" id="IPR006638">
    <property type="entry name" value="Elp3/MiaA/NifB-like_rSAM"/>
</dbReference>
<evidence type="ECO:0000256" key="1">
    <source>
        <dbReference type="ARBA" id="ARBA00022485"/>
    </source>
</evidence>
<comment type="catalytic activity">
    <reaction evidence="7 8">
        <text>[[Fe-S] cluster scaffold protein carrying a second [4Fe-4S](2+) cluster] + N(6)-octanoyl-L-lysyl-[protein] + 2 oxidized [2Fe-2S]-[ferredoxin] + 2 S-adenosyl-L-methionine + 4 H(+) = [[Fe-S] cluster scaffold protein] + N(6)-[(R)-dihydrolipoyl]-L-lysyl-[protein] + 4 Fe(3+) + 2 hydrogen sulfide + 2 5'-deoxyadenosine + 2 L-methionine + 2 reduced [2Fe-2S]-[ferredoxin]</text>
        <dbReference type="Rhea" id="RHEA:16585"/>
        <dbReference type="Rhea" id="RHEA-COMP:9928"/>
        <dbReference type="Rhea" id="RHEA-COMP:10000"/>
        <dbReference type="Rhea" id="RHEA-COMP:10001"/>
        <dbReference type="Rhea" id="RHEA-COMP:10475"/>
        <dbReference type="Rhea" id="RHEA-COMP:14568"/>
        <dbReference type="Rhea" id="RHEA-COMP:14569"/>
        <dbReference type="ChEBI" id="CHEBI:15378"/>
        <dbReference type="ChEBI" id="CHEBI:17319"/>
        <dbReference type="ChEBI" id="CHEBI:29034"/>
        <dbReference type="ChEBI" id="CHEBI:29919"/>
        <dbReference type="ChEBI" id="CHEBI:33722"/>
        <dbReference type="ChEBI" id="CHEBI:33737"/>
        <dbReference type="ChEBI" id="CHEBI:33738"/>
        <dbReference type="ChEBI" id="CHEBI:57844"/>
        <dbReference type="ChEBI" id="CHEBI:59789"/>
        <dbReference type="ChEBI" id="CHEBI:78809"/>
        <dbReference type="ChEBI" id="CHEBI:83100"/>
        <dbReference type="EC" id="2.8.1.8"/>
    </reaction>
</comment>
<protein>
    <recommendedName>
        <fullName evidence="8">Lipoyl synthase</fullName>
        <ecNumber evidence="8">2.8.1.8</ecNumber>
    </recommendedName>
    <alternativeName>
        <fullName evidence="8">Lip-syn</fullName>
        <shortName evidence="8">LS</shortName>
    </alternativeName>
    <alternativeName>
        <fullName evidence="8">Lipoate synthase</fullName>
    </alternativeName>
    <alternativeName>
        <fullName evidence="8">Lipoic acid synthase</fullName>
    </alternativeName>
    <alternativeName>
        <fullName evidence="8">Sulfur insertion protein LipA</fullName>
    </alternativeName>
</protein>
<evidence type="ECO:0000256" key="3">
    <source>
        <dbReference type="ARBA" id="ARBA00022691"/>
    </source>
</evidence>
<keyword evidence="2 8" id="KW-0808">Transferase</keyword>
<dbReference type="EMBL" id="VBPB01000163">
    <property type="protein sequence ID" value="TMQ71447.1"/>
    <property type="molecule type" value="Genomic_DNA"/>
</dbReference>
<dbReference type="SFLD" id="SFLDG01058">
    <property type="entry name" value="lipoyl_synthase_like"/>
    <property type="match status" value="1"/>
</dbReference>
<dbReference type="SUPFAM" id="SSF102114">
    <property type="entry name" value="Radical SAM enzymes"/>
    <property type="match status" value="1"/>
</dbReference>
<evidence type="ECO:0000256" key="5">
    <source>
        <dbReference type="ARBA" id="ARBA00023004"/>
    </source>
</evidence>
<dbReference type="UniPathway" id="UPA00538">
    <property type="reaction ID" value="UER00593"/>
</dbReference>
<feature type="binding site" evidence="8">
    <location>
        <position position="128"/>
    </location>
    <ligand>
        <name>[4Fe-4S] cluster</name>
        <dbReference type="ChEBI" id="CHEBI:49883"/>
        <label>2</label>
        <note>4Fe-4S-S-AdoMet</note>
    </ligand>
</feature>